<dbReference type="EMBL" id="VEVO01000011">
    <property type="protein sequence ID" value="KAF0034774.1"/>
    <property type="molecule type" value="Genomic_DNA"/>
</dbReference>
<dbReference type="Proteomes" id="UP000438429">
    <property type="component" value="Unassembled WGS sequence"/>
</dbReference>
<sequence length="93" mass="10328">MQIICKAAEERVQQRPLLDDPRPVTGALMERGQTPGQPDLRHLDRDEGDGPVVLDSNGADSETEASRRSRGLTDPSHRPPTTVQDYRWTHSVG</sequence>
<feature type="region of interest" description="Disordered" evidence="1">
    <location>
        <begin position="14"/>
        <end position="93"/>
    </location>
</feature>
<reference evidence="2 3" key="1">
    <citation type="submission" date="2019-06" db="EMBL/GenBank/DDBJ databases">
        <title>Draft genomes of female and male turbot (Scophthalmus maximus).</title>
        <authorList>
            <person name="Xu H."/>
            <person name="Xu X.-W."/>
            <person name="Shao C."/>
            <person name="Chen S."/>
        </authorList>
    </citation>
    <scope>NUCLEOTIDE SEQUENCE [LARGE SCALE GENOMIC DNA]</scope>
    <source>
        <strain evidence="2">Ysfricsl-2016a</strain>
        <tissue evidence="2">Blood</tissue>
    </source>
</reference>
<name>A0A6A4SUP2_SCOMX</name>
<evidence type="ECO:0000313" key="2">
    <source>
        <dbReference type="EMBL" id="KAF0034774.1"/>
    </source>
</evidence>
<evidence type="ECO:0000256" key="1">
    <source>
        <dbReference type="SAM" id="MobiDB-lite"/>
    </source>
</evidence>
<dbReference type="AlphaFoldDB" id="A0A6A4SUP2"/>
<evidence type="ECO:0000313" key="3">
    <source>
        <dbReference type="Proteomes" id="UP000438429"/>
    </source>
</evidence>
<accession>A0A6A4SUP2</accession>
<comment type="caution">
    <text evidence="2">The sequence shown here is derived from an EMBL/GenBank/DDBJ whole genome shotgun (WGS) entry which is preliminary data.</text>
</comment>
<proteinExistence type="predicted"/>
<gene>
    <name evidence="2" type="ORF">F2P81_012532</name>
</gene>
<protein>
    <submittedName>
        <fullName evidence="2">Uncharacterized protein</fullName>
    </submittedName>
</protein>
<organism evidence="2 3">
    <name type="scientific">Scophthalmus maximus</name>
    <name type="common">Turbot</name>
    <name type="synonym">Psetta maxima</name>
    <dbReference type="NCBI Taxonomy" id="52904"/>
    <lineage>
        <taxon>Eukaryota</taxon>
        <taxon>Metazoa</taxon>
        <taxon>Chordata</taxon>
        <taxon>Craniata</taxon>
        <taxon>Vertebrata</taxon>
        <taxon>Euteleostomi</taxon>
        <taxon>Actinopterygii</taxon>
        <taxon>Neopterygii</taxon>
        <taxon>Teleostei</taxon>
        <taxon>Neoteleostei</taxon>
        <taxon>Acanthomorphata</taxon>
        <taxon>Carangaria</taxon>
        <taxon>Pleuronectiformes</taxon>
        <taxon>Pleuronectoidei</taxon>
        <taxon>Scophthalmidae</taxon>
        <taxon>Scophthalmus</taxon>
    </lineage>
</organism>